<dbReference type="PROSITE" id="PS50853">
    <property type="entry name" value="FN3"/>
    <property type="match status" value="1"/>
</dbReference>
<dbReference type="Pfam" id="PF07679">
    <property type="entry name" value="I-set"/>
    <property type="match status" value="1"/>
</dbReference>
<feature type="domain" description="Ig-like" evidence="4">
    <location>
        <begin position="1"/>
        <end position="95"/>
    </location>
</feature>
<gene>
    <name evidence="6" type="ORF">BU61_2166</name>
</gene>
<keyword evidence="7" id="KW-1185">Reference proteome</keyword>
<accession>A0ABX0S6Q6</accession>
<dbReference type="SMART" id="SM00409">
    <property type="entry name" value="IG"/>
    <property type="match status" value="1"/>
</dbReference>
<feature type="domain" description="Fibronectin type-III" evidence="5">
    <location>
        <begin position="97"/>
        <end position="194"/>
    </location>
</feature>
<protein>
    <submittedName>
        <fullName evidence="6">Down syndrome cell adhesion molecule-like</fullName>
    </submittedName>
</protein>
<reference evidence="6" key="1">
    <citation type="submission" date="2018-05" db="EMBL/GenBank/DDBJ databases">
        <authorList>
            <person name="Pedro S.L.S."/>
            <person name="Freitas R.C."/>
            <person name="Barreto A.S."/>
            <person name="Lima A.O.S."/>
        </authorList>
    </citation>
    <scope>NUCLEOTIDE SEQUENCE</scope>
    <source>
        <strain evidence="6">BP203</strain>
        <tissue evidence="6">Muscle</tissue>
    </source>
</reference>
<dbReference type="Gene3D" id="2.60.40.10">
    <property type="entry name" value="Immunoglobulins"/>
    <property type="match status" value="2"/>
</dbReference>
<dbReference type="SMART" id="SM00060">
    <property type="entry name" value="FN3"/>
    <property type="match status" value="1"/>
</dbReference>
<proteinExistence type="predicted"/>
<keyword evidence="1" id="KW-0677">Repeat</keyword>
<organism evidence="6 7">
    <name type="scientific">Pontoporia blainvillei</name>
    <name type="common">Franciscana</name>
    <name type="synonym">Delphinus blainvillei</name>
    <dbReference type="NCBI Taxonomy" id="48723"/>
    <lineage>
        <taxon>Eukaryota</taxon>
        <taxon>Metazoa</taxon>
        <taxon>Chordata</taxon>
        <taxon>Craniata</taxon>
        <taxon>Vertebrata</taxon>
        <taxon>Euteleostomi</taxon>
        <taxon>Mammalia</taxon>
        <taxon>Eutheria</taxon>
        <taxon>Laurasiatheria</taxon>
        <taxon>Artiodactyla</taxon>
        <taxon>Whippomorpha</taxon>
        <taxon>Cetacea</taxon>
        <taxon>Odontoceti</taxon>
        <taxon>Pontoporiidae</taxon>
        <taxon>Pontoporia</taxon>
    </lineage>
</organism>
<dbReference type="PANTHER" id="PTHR44170">
    <property type="entry name" value="PROTEIN SIDEKICK"/>
    <property type="match status" value="1"/>
</dbReference>
<dbReference type="InterPro" id="IPR013098">
    <property type="entry name" value="Ig_I-set"/>
</dbReference>
<dbReference type="InterPro" id="IPR003961">
    <property type="entry name" value="FN3_dom"/>
</dbReference>
<dbReference type="EMBL" id="PGGH01073907">
    <property type="protein sequence ID" value="NIG58976.1"/>
    <property type="molecule type" value="Genomic_DNA"/>
</dbReference>
<name>A0ABX0S6Q6_PONBL</name>
<sequence>MITSYPNTTLATQGQKKEMSCTAHGEKPIIVRWEKEDRIINPEMARYLVSVKELGEEVISTLQILPTVREDSGFFSCHAINSYGEDRGIIQLTVQEPPDPPEIEIKDVKARTITLRWTMGFDGNSPITGYDIECKNKSDSWDSAQRTKDVSPQLNSATIIDIHPSSTYSIRMYAKNRIGKSEPSNELSITADEAALRPIKNTDGSLLPTLKAVLFKQDLGQGSHT</sequence>
<dbReference type="CDD" id="cd00063">
    <property type="entry name" value="FN3"/>
    <property type="match status" value="1"/>
</dbReference>
<dbReference type="Pfam" id="PF00041">
    <property type="entry name" value="fn3"/>
    <property type="match status" value="1"/>
</dbReference>
<evidence type="ECO:0000259" key="4">
    <source>
        <dbReference type="PROSITE" id="PS50835"/>
    </source>
</evidence>
<dbReference type="SUPFAM" id="SSF48726">
    <property type="entry name" value="Immunoglobulin"/>
    <property type="match status" value="1"/>
</dbReference>
<dbReference type="InterPro" id="IPR036179">
    <property type="entry name" value="Ig-like_dom_sf"/>
</dbReference>
<evidence type="ECO:0000256" key="3">
    <source>
        <dbReference type="ARBA" id="ARBA00023319"/>
    </source>
</evidence>
<evidence type="ECO:0000313" key="6">
    <source>
        <dbReference type="EMBL" id="NIG58976.1"/>
    </source>
</evidence>
<dbReference type="PANTHER" id="PTHR44170:SF53">
    <property type="entry name" value="DS CELL ADHESION MOLECULE LIKE 1"/>
    <property type="match status" value="1"/>
</dbReference>
<dbReference type="InterPro" id="IPR003599">
    <property type="entry name" value="Ig_sub"/>
</dbReference>
<keyword evidence="2" id="KW-1015">Disulfide bond</keyword>
<evidence type="ECO:0000256" key="1">
    <source>
        <dbReference type="ARBA" id="ARBA00022737"/>
    </source>
</evidence>
<evidence type="ECO:0000313" key="7">
    <source>
        <dbReference type="Proteomes" id="UP001165941"/>
    </source>
</evidence>
<dbReference type="SUPFAM" id="SSF49265">
    <property type="entry name" value="Fibronectin type III"/>
    <property type="match status" value="1"/>
</dbReference>
<dbReference type="InterPro" id="IPR007110">
    <property type="entry name" value="Ig-like_dom"/>
</dbReference>
<evidence type="ECO:0000256" key="2">
    <source>
        <dbReference type="ARBA" id="ARBA00023157"/>
    </source>
</evidence>
<evidence type="ECO:0000259" key="5">
    <source>
        <dbReference type="PROSITE" id="PS50853"/>
    </source>
</evidence>
<dbReference type="InterPro" id="IPR013783">
    <property type="entry name" value="Ig-like_fold"/>
</dbReference>
<keyword evidence="3" id="KW-0393">Immunoglobulin domain</keyword>
<comment type="caution">
    <text evidence="6">The sequence shown here is derived from an EMBL/GenBank/DDBJ whole genome shotgun (WGS) entry which is preliminary data.</text>
</comment>
<dbReference type="InterPro" id="IPR036116">
    <property type="entry name" value="FN3_sf"/>
</dbReference>
<dbReference type="PROSITE" id="PS50835">
    <property type="entry name" value="IG_LIKE"/>
    <property type="match status" value="1"/>
</dbReference>
<dbReference type="CDD" id="cd05735">
    <property type="entry name" value="Ig_DSCAM"/>
    <property type="match status" value="1"/>
</dbReference>
<dbReference type="Proteomes" id="UP001165941">
    <property type="component" value="Unassembled WGS sequence"/>
</dbReference>